<dbReference type="RefSeq" id="XP_012899420.1">
    <property type="nucleotide sequence ID" value="XM_013043966.1"/>
</dbReference>
<dbReference type="InParanoid" id="D8MBD3"/>
<evidence type="ECO:0000256" key="6">
    <source>
        <dbReference type="ARBA" id="ARBA00023306"/>
    </source>
</evidence>
<feature type="region of interest" description="Disordered" evidence="7">
    <location>
        <begin position="172"/>
        <end position="192"/>
    </location>
</feature>
<evidence type="ECO:0000256" key="7">
    <source>
        <dbReference type="SAM" id="MobiDB-lite"/>
    </source>
</evidence>
<proteinExistence type="inferred from homology"/>
<evidence type="ECO:0000313" key="8">
    <source>
        <dbReference type="EMBL" id="CBK25372.2"/>
    </source>
</evidence>
<gene>
    <name evidence="8" type="ORF">GSBLH_T00006916001</name>
</gene>
<protein>
    <recommendedName>
        <fullName evidence="10">Mitotic spindle assembly checkpoint protein MAD1</fullName>
    </recommendedName>
</protein>
<evidence type="ECO:0000256" key="1">
    <source>
        <dbReference type="ARBA" id="ARBA00004123"/>
    </source>
</evidence>
<dbReference type="PANTHER" id="PTHR23168">
    <property type="entry name" value="MITOTIC SPINDLE ASSEMBLY CHECKPOINT PROTEIN MAD1 MITOTIC ARREST DEFICIENT-LIKE PROTEIN 1"/>
    <property type="match status" value="1"/>
</dbReference>
<dbReference type="Gene3D" id="6.10.250.90">
    <property type="match status" value="1"/>
</dbReference>
<dbReference type="EMBL" id="FN668691">
    <property type="protein sequence ID" value="CBK25372.2"/>
    <property type="molecule type" value="Genomic_DNA"/>
</dbReference>
<evidence type="ECO:0000256" key="5">
    <source>
        <dbReference type="ARBA" id="ARBA00023242"/>
    </source>
</evidence>
<comment type="similarity">
    <text evidence="2">Belongs to the MAD1 family.</text>
</comment>
<dbReference type="PANTHER" id="PTHR23168:SF0">
    <property type="entry name" value="MITOTIC SPINDLE ASSEMBLY CHECKPOINT PROTEIN MAD1"/>
    <property type="match status" value="1"/>
</dbReference>
<keyword evidence="9" id="KW-1185">Reference proteome</keyword>
<dbReference type="Gene3D" id="3.30.457.60">
    <property type="match status" value="1"/>
</dbReference>
<dbReference type="InterPro" id="IPR008672">
    <property type="entry name" value="Mad1"/>
</dbReference>
<evidence type="ECO:0000256" key="3">
    <source>
        <dbReference type="ARBA" id="ARBA00022618"/>
    </source>
</evidence>
<dbReference type="OrthoDB" id="331602at2759"/>
<dbReference type="AlphaFoldDB" id="D8MBD3"/>
<name>D8MBD3_BLAHO</name>
<evidence type="ECO:0008006" key="10">
    <source>
        <dbReference type="Google" id="ProtNLM"/>
    </source>
</evidence>
<dbReference type="GO" id="GO:0005635">
    <property type="term" value="C:nuclear envelope"/>
    <property type="evidence" value="ECO:0007669"/>
    <property type="project" value="TreeGrafter"/>
</dbReference>
<feature type="region of interest" description="Disordered" evidence="7">
    <location>
        <begin position="86"/>
        <end position="108"/>
    </location>
</feature>
<keyword evidence="3" id="KW-0132">Cell division</keyword>
<dbReference type="GO" id="GO:0000776">
    <property type="term" value="C:kinetochore"/>
    <property type="evidence" value="ECO:0007669"/>
    <property type="project" value="TreeGrafter"/>
</dbReference>
<dbReference type="GO" id="GO:0051301">
    <property type="term" value="P:cell division"/>
    <property type="evidence" value="ECO:0007669"/>
    <property type="project" value="UniProtKB-KW"/>
</dbReference>
<dbReference type="GeneID" id="24923040"/>
<dbReference type="SUPFAM" id="SSF75704">
    <property type="entry name" value="Mitotic arrest deficient-like 1, Mad1"/>
    <property type="match status" value="1"/>
</dbReference>
<reference evidence="8" key="1">
    <citation type="submission" date="2010-02" db="EMBL/GenBank/DDBJ databases">
        <title>Sequencing and annotation of the Blastocystis hominis genome.</title>
        <authorList>
            <person name="Wincker P."/>
        </authorList>
    </citation>
    <scope>NUCLEOTIDE SEQUENCE</scope>
    <source>
        <strain evidence="8">Singapore isolate B</strain>
    </source>
</reference>
<sequence>MKRQRTEGQLDTQCVQDSASSALEKEYRSQIESYKTAERQAKEKMREMELSFLQLRQGLEAALEEEKSKTAELKIQLLTLQRELERERKRNSESMEMAEPSEGNQSDKLVQISSEPSTWNEANDSELRLLREHKLQYEAYIAQGGFDFINTKVLHAVENPYATCLKKKSVAEHHTPPPTLSSNSTQPSSPDSLVEEIETLKKRIRRMNELFTAQTNRFRDAVYQLTGWHVEMSTHENKLRIRSRYSRSDDEYLELLWTDTNKFELLETPLVNRLDPRLFTYISVSNSFPGFLSAVTQDLFEKQEVRSM</sequence>
<dbReference type="Pfam" id="PF05557">
    <property type="entry name" value="MAD"/>
    <property type="match status" value="1"/>
</dbReference>
<keyword evidence="5" id="KW-0539">Nucleus</keyword>
<dbReference type="GO" id="GO:0051315">
    <property type="term" value="P:attachment of mitotic spindle microtubules to kinetochore"/>
    <property type="evidence" value="ECO:0007669"/>
    <property type="project" value="TreeGrafter"/>
</dbReference>
<keyword evidence="4" id="KW-0498">Mitosis</keyword>
<keyword evidence="6" id="KW-0131">Cell cycle</keyword>
<feature type="compositionally biased region" description="Low complexity" evidence="7">
    <location>
        <begin position="180"/>
        <end position="192"/>
    </location>
</feature>
<feature type="compositionally biased region" description="Polar residues" evidence="7">
    <location>
        <begin position="9"/>
        <end position="21"/>
    </location>
</feature>
<evidence type="ECO:0000256" key="2">
    <source>
        <dbReference type="ARBA" id="ARBA00008029"/>
    </source>
</evidence>
<dbReference type="GO" id="GO:0007094">
    <property type="term" value="P:mitotic spindle assembly checkpoint signaling"/>
    <property type="evidence" value="ECO:0007669"/>
    <property type="project" value="InterPro"/>
</dbReference>
<dbReference type="GO" id="GO:0072686">
    <property type="term" value="C:mitotic spindle"/>
    <property type="evidence" value="ECO:0007669"/>
    <property type="project" value="TreeGrafter"/>
</dbReference>
<evidence type="ECO:0000313" key="9">
    <source>
        <dbReference type="Proteomes" id="UP000008312"/>
    </source>
</evidence>
<organism evidence="8">
    <name type="scientific">Blastocystis hominis</name>
    <dbReference type="NCBI Taxonomy" id="12968"/>
    <lineage>
        <taxon>Eukaryota</taxon>
        <taxon>Sar</taxon>
        <taxon>Stramenopiles</taxon>
        <taxon>Bigyra</taxon>
        <taxon>Opalozoa</taxon>
        <taxon>Opalinata</taxon>
        <taxon>Blastocystidae</taxon>
        <taxon>Blastocystis</taxon>
    </lineage>
</organism>
<feature type="region of interest" description="Disordered" evidence="7">
    <location>
        <begin position="1"/>
        <end position="22"/>
    </location>
</feature>
<accession>D8MBD3</accession>
<dbReference type="Proteomes" id="UP000008312">
    <property type="component" value="Unassembled WGS sequence"/>
</dbReference>
<evidence type="ECO:0000256" key="4">
    <source>
        <dbReference type="ARBA" id="ARBA00022776"/>
    </source>
</evidence>
<comment type="subcellular location">
    <subcellularLocation>
        <location evidence="1">Nucleus</location>
    </subcellularLocation>
</comment>